<dbReference type="EMBL" id="LTDM01000032">
    <property type="protein sequence ID" value="OLS02261.1"/>
    <property type="molecule type" value="Genomic_DNA"/>
</dbReference>
<dbReference type="InterPro" id="IPR007253">
    <property type="entry name" value="Cell_wall-bd_2"/>
</dbReference>
<comment type="caution">
    <text evidence="4">The sequence shown here is derived from an EMBL/GenBank/DDBJ whole genome shotgun (WGS) entry which is preliminary data.</text>
</comment>
<dbReference type="PANTHER" id="PTHR30032:SF8">
    <property type="entry name" value="GERMINATION-SPECIFIC N-ACETYLMURAMOYL-L-ALANINE AMIDASE"/>
    <property type="match status" value="1"/>
</dbReference>
<feature type="region of interest" description="Disordered" evidence="2">
    <location>
        <begin position="807"/>
        <end position="830"/>
    </location>
</feature>
<feature type="chain" id="PRO_5012979251" evidence="3">
    <location>
        <begin position="25"/>
        <end position="1117"/>
    </location>
</feature>
<dbReference type="RefSeq" id="WP_075726972.1">
    <property type="nucleotide sequence ID" value="NZ_LTDM01000032.1"/>
</dbReference>
<dbReference type="GO" id="GO:0008745">
    <property type="term" value="F:N-acetylmuramoyl-L-alanine amidase activity"/>
    <property type="evidence" value="ECO:0007669"/>
    <property type="project" value="UniProtKB-EC"/>
</dbReference>
<keyword evidence="4" id="KW-0378">Hydrolase</keyword>
<evidence type="ECO:0000313" key="4">
    <source>
        <dbReference type="EMBL" id="OLS02261.1"/>
    </source>
</evidence>
<dbReference type="InterPro" id="IPR014755">
    <property type="entry name" value="Cu-Rt/internalin_Ig-like"/>
</dbReference>
<accession>A0A1U7M4N7</accession>
<evidence type="ECO:0000256" key="3">
    <source>
        <dbReference type="SAM" id="SignalP"/>
    </source>
</evidence>
<dbReference type="OrthoDB" id="9798386at2"/>
<feature type="signal peptide" evidence="3">
    <location>
        <begin position="1"/>
        <end position="24"/>
    </location>
</feature>
<sequence length="1117" mass="117602">MKKYSKFFAVLLAIAMVLPGIAQAAPVAEEVKVERLAGSDRVETSIKVSQKAYDKADTVVLAGYNGEADALTGTLLANAKKAPLLLTYKDKLDTKLVAELNRLGAKNVYILGGDTVVFPAVETALKDAGFKPTRLKGNTRVETAIAIANEVLGSTTPAEAFVVEYNALADALAVGSVSAMKNAPILITYKNDVPAKTVEAVKAMQLKKATIVGGVVSDKGKAELEKSIATVNVVAGSNREETALKVAKEFVTSPKAVVMANGYKYADALVGGYFAAMHNAPMLLSQATKVNTEVLDYVKAAHVNTFVLGGETVVNKVVFDKVVDAVKGEVKDELKLESVSAIGAKKLEVKFNKALDTSKAVFGVKRGTIPVNTDKIEFAEDKMSATITTTTNLTKGDYTVSVTGLTNEALTGTVTVENEKVSKINVGPKAPRLTNNNKKALVSYEVLNQYGEKMIGQTINWTISTGEAASAGTADKSFEITAANSADFVPGAKVYITGVHAASGTVVNTEVEIVLAAQASVVEFKGVYNTTKGEITNLPAGFDNNKYVLLLKVKDQYGNKIDSPTLSDLLFTSNNPGFVDPTSFSAGSDVTINNVTYKSVNLVAGTMAAKGGKVTIQAISKLTGVASSYLIDAEAKAMVKSFSISAPAKMIAEKEKVEIPFTALDQYGNVVTKYDDLNGNVTLSPAFAAGTGLKFTKQNDGSAKLEYTAPATGATETTDLPVYLTSLVTEGGNFSSLMLSVREEARPTTILGLDTKKTQSIAAGNSMEILGTDLVIQDQYGREMTKKAKEDWLGATTNVNRIVVTSEKPDSGDVSPFEVESTYSGQNSDGKVRQIDTNTDKFTIKAKTPTTGLNKTEKLVFALSTDSGSTTINASAKSLTFTSVGQSLYSSYEVEDLGTMYNNKTTDSATDPKFNKTLKVYGVLANGTKVLLPSGDYNVTTNAGDNLKVTNNVISDPSSGGYVAADFLDDNNKAKNIKVNVLVTVKDGSGAAAAILEKELVVSSKAPEVTTITLDTEEVTDGKAVVNPASGGAIDATLLKSVLDEVKDQYGVAIVENPTITITKLVKVEGSSLTVNSNGTTSTSIATAKMGDKFTATFKYGSGKAVAVDFTVGIATP</sequence>
<organism evidence="4 5">
    <name type="scientific">Tissierella creatinophila DSM 6911</name>
    <dbReference type="NCBI Taxonomy" id="1123403"/>
    <lineage>
        <taxon>Bacteria</taxon>
        <taxon>Bacillati</taxon>
        <taxon>Bacillota</taxon>
        <taxon>Tissierellia</taxon>
        <taxon>Tissierellales</taxon>
        <taxon>Tissierellaceae</taxon>
        <taxon>Tissierella</taxon>
    </lineage>
</organism>
<dbReference type="Gene3D" id="2.60.40.1220">
    <property type="match status" value="1"/>
</dbReference>
<dbReference type="Pfam" id="PF04122">
    <property type="entry name" value="CW_binding_2"/>
    <property type="match status" value="3"/>
</dbReference>
<dbReference type="PANTHER" id="PTHR30032">
    <property type="entry name" value="N-ACETYLMURAMOYL-L-ALANINE AMIDASE-RELATED"/>
    <property type="match status" value="1"/>
</dbReference>
<evidence type="ECO:0000256" key="2">
    <source>
        <dbReference type="SAM" id="MobiDB-lite"/>
    </source>
</evidence>
<dbReference type="EC" id="3.5.1.28" evidence="4"/>
<evidence type="ECO:0000313" key="5">
    <source>
        <dbReference type="Proteomes" id="UP000186112"/>
    </source>
</evidence>
<keyword evidence="1 3" id="KW-0732">Signal</keyword>
<dbReference type="AlphaFoldDB" id="A0A1U7M4N7"/>
<keyword evidence="5" id="KW-1185">Reference proteome</keyword>
<protein>
    <submittedName>
        <fullName evidence="4">N-acetylmuramoyl-L-alanine amidase LytC</fullName>
        <ecNumber evidence="4">3.5.1.28</ecNumber>
    </submittedName>
</protein>
<evidence type="ECO:0000256" key="1">
    <source>
        <dbReference type="ARBA" id="ARBA00022729"/>
    </source>
</evidence>
<proteinExistence type="predicted"/>
<name>A0A1U7M4N7_TISCR</name>
<dbReference type="Proteomes" id="UP000186112">
    <property type="component" value="Unassembled WGS sequence"/>
</dbReference>
<dbReference type="Gene3D" id="3.40.50.12090">
    <property type="match status" value="2"/>
</dbReference>
<gene>
    <name evidence="4" type="primary">lytC_3</name>
    <name evidence="4" type="ORF">TICRE_16470</name>
</gene>
<reference evidence="4 5" key="1">
    <citation type="submission" date="2016-02" db="EMBL/GenBank/DDBJ databases">
        <title>Genome sequence of Tissierella creatinophila DSM 6911.</title>
        <authorList>
            <person name="Poehlein A."/>
            <person name="Daniel R."/>
        </authorList>
    </citation>
    <scope>NUCLEOTIDE SEQUENCE [LARGE SCALE GENOMIC DNA]</scope>
    <source>
        <strain evidence="4 5">DSM 6911</strain>
    </source>
</reference>
<dbReference type="InterPro" id="IPR051922">
    <property type="entry name" value="Bact_Sporulation_Assoc"/>
</dbReference>